<dbReference type="EMBL" id="CAJNOM010000332">
    <property type="protein sequence ID" value="CAF1366341.1"/>
    <property type="molecule type" value="Genomic_DNA"/>
</dbReference>
<dbReference type="AlphaFoldDB" id="A0A813VVN4"/>
<evidence type="ECO:0000313" key="5">
    <source>
        <dbReference type="Proteomes" id="UP000663877"/>
    </source>
</evidence>
<sequence>MSSILPYDQSLKSTITTNSYDINGKNNILITNPLSSSSFSTSTSRYESTVMNKYKNLSKSDFTHPLSALKQINHILSDQQTNVNMTYVS</sequence>
<gene>
    <name evidence="1" type="ORF">BJG266_LOCUS7560</name>
    <name evidence="2" type="ORF">QVE165_LOCUS34555</name>
    <name evidence="3" type="ORF">QVE165_LOCUS34843</name>
</gene>
<proteinExistence type="predicted"/>
<dbReference type="OrthoDB" id="10092263at2759"/>
<evidence type="ECO:0000313" key="3">
    <source>
        <dbReference type="EMBL" id="CAF1366341.1"/>
    </source>
</evidence>
<reference evidence="1" key="1">
    <citation type="submission" date="2021-02" db="EMBL/GenBank/DDBJ databases">
        <authorList>
            <person name="Nowell W R."/>
        </authorList>
    </citation>
    <scope>NUCLEOTIDE SEQUENCE</scope>
</reference>
<accession>A0A813VVN4</accession>
<evidence type="ECO:0000313" key="4">
    <source>
        <dbReference type="Proteomes" id="UP000663832"/>
    </source>
</evidence>
<dbReference type="Proteomes" id="UP000663832">
    <property type="component" value="Unassembled WGS sequence"/>
</dbReference>
<keyword evidence="4" id="KW-1185">Reference proteome</keyword>
<protein>
    <submittedName>
        <fullName evidence="1">Uncharacterized protein</fullName>
    </submittedName>
</protein>
<comment type="caution">
    <text evidence="1">The sequence shown here is derived from an EMBL/GenBank/DDBJ whole genome shotgun (WGS) entry which is preliminary data.</text>
</comment>
<evidence type="ECO:0000313" key="1">
    <source>
        <dbReference type="EMBL" id="CAF0845700.1"/>
    </source>
</evidence>
<dbReference type="EMBL" id="CAJNOI010000023">
    <property type="protein sequence ID" value="CAF0845700.1"/>
    <property type="molecule type" value="Genomic_DNA"/>
</dbReference>
<evidence type="ECO:0000313" key="2">
    <source>
        <dbReference type="EMBL" id="CAF1361147.1"/>
    </source>
</evidence>
<dbReference type="Proteomes" id="UP000663877">
    <property type="component" value="Unassembled WGS sequence"/>
</dbReference>
<organism evidence="1 5">
    <name type="scientific">Adineta steineri</name>
    <dbReference type="NCBI Taxonomy" id="433720"/>
    <lineage>
        <taxon>Eukaryota</taxon>
        <taxon>Metazoa</taxon>
        <taxon>Spiralia</taxon>
        <taxon>Gnathifera</taxon>
        <taxon>Rotifera</taxon>
        <taxon>Eurotatoria</taxon>
        <taxon>Bdelloidea</taxon>
        <taxon>Adinetida</taxon>
        <taxon>Adinetidae</taxon>
        <taxon>Adineta</taxon>
    </lineage>
</organism>
<name>A0A813VVN4_9BILA</name>
<dbReference type="EMBL" id="CAJNOM010000326">
    <property type="protein sequence ID" value="CAF1361147.1"/>
    <property type="molecule type" value="Genomic_DNA"/>
</dbReference>